<reference evidence="2 4" key="1">
    <citation type="submission" date="2016-02" db="EMBL/GenBank/DDBJ databases">
        <authorList>
            <person name="Strepis N."/>
        </authorList>
    </citation>
    <scope>NUCLEOTIDE SEQUENCE [LARGE SCALE GENOMIC DNA]</scope>
    <source>
        <strain evidence="2">Trichococcus flocculiformis</strain>
    </source>
</reference>
<evidence type="ECO:0000313" key="2">
    <source>
        <dbReference type="EMBL" id="CZQ87954.1"/>
    </source>
</evidence>
<proteinExistence type="predicted"/>
<protein>
    <submittedName>
        <fullName evidence="3">Transaldolase</fullName>
    </submittedName>
</protein>
<dbReference type="EMBL" id="FJMZ01000006">
    <property type="protein sequence ID" value="CZQ87954.1"/>
    <property type="molecule type" value="Genomic_DNA"/>
</dbReference>
<name>A0AB38BG16_9LACT</name>
<evidence type="ECO:0000256" key="1">
    <source>
        <dbReference type="ARBA" id="ARBA00023270"/>
    </source>
</evidence>
<keyword evidence="4" id="KW-1185">Reference proteome</keyword>
<dbReference type="Proteomes" id="UP000199686">
    <property type="component" value="Unassembled WGS sequence"/>
</dbReference>
<evidence type="ECO:0000313" key="4">
    <source>
        <dbReference type="Proteomes" id="UP000195947"/>
    </source>
</evidence>
<dbReference type="EMBL" id="FOQC01000006">
    <property type="protein sequence ID" value="SFH62446.1"/>
    <property type="molecule type" value="Genomic_DNA"/>
</dbReference>
<sequence length="91" mass="9923">MNIDAKEVITELRRVIDRDNSKTKILAASFKNVGQVNAAYECGAHAATMGVDILDSAFDMPSINKDVADFSSDWQSVYGTTSLDVQPELLV</sequence>
<comment type="caution">
    <text evidence="3">The sequence shown here is derived from an EMBL/GenBank/DDBJ whole genome shotgun (WGS) entry which is preliminary data.</text>
</comment>
<organism evidence="3 5">
    <name type="scientific">Trichococcus flocculiformis</name>
    <dbReference type="NCBI Taxonomy" id="82803"/>
    <lineage>
        <taxon>Bacteria</taxon>
        <taxon>Bacillati</taxon>
        <taxon>Bacillota</taxon>
        <taxon>Bacilli</taxon>
        <taxon>Lactobacillales</taxon>
        <taxon>Carnobacteriaceae</taxon>
        <taxon>Trichococcus</taxon>
    </lineage>
</organism>
<dbReference type="InterPro" id="IPR001585">
    <property type="entry name" value="TAL/FSA"/>
</dbReference>
<evidence type="ECO:0000313" key="3">
    <source>
        <dbReference type="EMBL" id="SFH62446.1"/>
    </source>
</evidence>
<dbReference type="SUPFAM" id="SSF51569">
    <property type="entry name" value="Aldolase"/>
    <property type="match status" value="1"/>
</dbReference>
<evidence type="ECO:0000313" key="5">
    <source>
        <dbReference type="Proteomes" id="UP000199686"/>
    </source>
</evidence>
<gene>
    <name evidence="3" type="ORF">SAMN04488507_10063</name>
    <name evidence="2" type="ORF">TFLO_933</name>
</gene>
<dbReference type="Pfam" id="PF00923">
    <property type="entry name" value="TAL_FSA"/>
    <property type="match status" value="1"/>
</dbReference>
<accession>A0AB38BG16</accession>
<keyword evidence="1" id="KW-0704">Schiff base</keyword>
<dbReference type="Gene3D" id="3.20.20.70">
    <property type="entry name" value="Aldolase class I"/>
    <property type="match status" value="1"/>
</dbReference>
<dbReference type="AlphaFoldDB" id="A0AB38BG16"/>
<dbReference type="Proteomes" id="UP000195947">
    <property type="component" value="Unassembled WGS sequence"/>
</dbReference>
<reference evidence="3 5" key="2">
    <citation type="submission" date="2016-10" db="EMBL/GenBank/DDBJ databases">
        <authorList>
            <person name="Varghese N."/>
            <person name="Submissions S."/>
        </authorList>
    </citation>
    <scope>NUCLEOTIDE SEQUENCE [LARGE SCALE GENOMIC DNA]</scope>
    <source>
        <strain evidence="3 5">DSM 2094</strain>
    </source>
</reference>
<dbReference type="GO" id="GO:0005975">
    <property type="term" value="P:carbohydrate metabolic process"/>
    <property type="evidence" value="ECO:0007669"/>
    <property type="project" value="InterPro"/>
</dbReference>
<dbReference type="InterPro" id="IPR013785">
    <property type="entry name" value="Aldolase_TIM"/>
</dbReference>